<sequence length="58" mass="7022">MRCPHRYRRLYDCYDLAVSTDHYTSSEWIRQAIVGVLDRDIVLRPQLNRVRRSIESLE</sequence>
<gene>
    <name evidence="1" type="ORF">JG687_00014660</name>
</gene>
<evidence type="ECO:0000313" key="1">
    <source>
        <dbReference type="EMBL" id="KAG6949747.1"/>
    </source>
</evidence>
<accession>A0A8T1TYT1</accession>
<dbReference type="Proteomes" id="UP000688947">
    <property type="component" value="Unassembled WGS sequence"/>
</dbReference>
<organism evidence="1 2">
    <name type="scientific">Phytophthora cactorum</name>
    <dbReference type="NCBI Taxonomy" id="29920"/>
    <lineage>
        <taxon>Eukaryota</taxon>
        <taxon>Sar</taxon>
        <taxon>Stramenopiles</taxon>
        <taxon>Oomycota</taxon>
        <taxon>Peronosporomycetes</taxon>
        <taxon>Peronosporales</taxon>
        <taxon>Peronosporaceae</taxon>
        <taxon>Phytophthora</taxon>
    </lineage>
</organism>
<dbReference type="OrthoDB" id="2668416at2759"/>
<name>A0A8T1TYT1_9STRA</name>
<evidence type="ECO:0000313" key="2">
    <source>
        <dbReference type="Proteomes" id="UP000688947"/>
    </source>
</evidence>
<reference evidence="1" key="1">
    <citation type="submission" date="2021-01" db="EMBL/GenBank/DDBJ databases">
        <title>Phytophthora aleatoria, a newly-described species from Pinus radiata is distinct from Phytophthora cactorum isolates based on comparative genomics.</title>
        <authorList>
            <person name="Mcdougal R."/>
            <person name="Panda P."/>
            <person name="Williams N."/>
            <person name="Studholme D.J."/>
        </authorList>
    </citation>
    <scope>NUCLEOTIDE SEQUENCE</scope>
    <source>
        <strain evidence="1">NZFS 3830</strain>
    </source>
</reference>
<comment type="caution">
    <text evidence="1">The sequence shown here is derived from an EMBL/GenBank/DDBJ whole genome shotgun (WGS) entry which is preliminary data.</text>
</comment>
<dbReference type="AlphaFoldDB" id="A0A8T1TYT1"/>
<protein>
    <submittedName>
        <fullName evidence="1">Uncharacterized protein</fullName>
    </submittedName>
</protein>
<proteinExistence type="predicted"/>
<dbReference type="EMBL" id="JAENGZ010001211">
    <property type="protein sequence ID" value="KAG6949747.1"/>
    <property type="molecule type" value="Genomic_DNA"/>
</dbReference>